<proteinExistence type="predicted"/>
<keyword evidence="3" id="KW-1185">Reference proteome</keyword>
<organism evidence="2 3">
    <name type="scientific">Sinosporangium siamense</name>
    <dbReference type="NCBI Taxonomy" id="1367973"/>
    <lineage>
        <taxon>Bacteria</taxon>
        <taxon>Bacillati</taxon>
        <taxon>Actinomycetota</taxon>
        <taxon>Actinomycetes</taxon>
        <taxon>Streptosporangiales</taxon>
        <taxon>Streptosporangiaceae</taxon>
        <taxon>Sinosporangium</taxon>
    </lineage>
</organism>
<evidence type="ECO:0000313" key="3">
    <source>
        <dbReference type="Proteomes" id="UP000606172"/>
    </source>
</evidence>
<feature type="region of interest" description="Disordered" evidence="1">
    <location>
        <begin position="1"/>
        <end position="28"/>
    </location>
</feature>
<evidence type="ECO:0000313" key="2">
    <source>
        <dbReference type="EMBL" id="GII97387.1"/>
    </source>
</evidence>
<accession>A0A919RP77</accession>
<dbReference type="EMBL" id="BOOW01000058">
    <property type="protein sequence ID" value="GII97387.1"/>
    <property type="molecule type" value="Genomic_DNA"/>
</dbReference>
<dbReference type="AlphaFoldDB" id="A0A919RP77"/>
<protein>
    <submittedName>
        <fullName evidence="2">Uncharacterized protein</fullName>
    </submittedName>
</protein>
<reference evidence="2" key="1">
    <citation type="submission" date="2021-01" db="EMBL/GenBank/DDBJ databases">
        <title>Whole genome shotgun sequence of Sinosporangium siamense NBRC 109515.</title>
        <authorList>
            <person name="Komaki H."/>
            <person name="Tamura T."/>
        </authorList>
    </citation>
    <scope>NUCLEOTIDE SEQUENCE</scope>
    <source>
        <strain evidence="2">NBRC 109515</strain>
    </source>
</reference>
<gene>
    <name evidence="2" type="ORF">Ssi02_76180</name>
</gene>
<dbReference type="Proteomes" id="UP000606172">
    <property type="component" value="Unassembled WGS sequence"/>
</dbReference>
<name>A0A919RP77_9ACTN</name>
<evidence type="ECO:0000256" key="1">
    <source>
        <dbReference type="SAM" id="MobiDB-lite"/>
    </source>
</evidence>
<comment type="caution">
    <text evidence="2">The sequence shown here is derived from an EMBL/GenBank/DDBJ whole genome shotgun (WGS) entry which is preliminary data.</text>
</comment>
<sequence>METAPPDASFITGFTTAPPPVPADTEQRGEIPNKTRVIAAGTARLTPPAIPTDGRRPV</sequence>